<gene>
    <name evidence="2" type="ORF">C8A00DRAFT_32290</name>
</gene>
<name>A0AAN6VPJ2_9PEZI</name>
<evidence type="ECO:0000313" key="3">
    <source>
        <dbReference type="Proteomes" id="UP001302745"/>
    </source>
</evidence>
<keyword evidence="3" id="KW-1185">Reference proteome</keyword>
<sequence>MRLSTLLALAAASLASATALPEPQLESRQATCVEPCKPANYCCSDRNAISVCNAAGKWVPSANCGNLCCTPQGVWDRAWCVDCSLMY</sequence>
<organism evidence="2 3">
    <name type="scientific">Chaetomidium leptoderma</name>
    <dbReference type="NCBI Taxonomy" id="669021"/>
    <lineage>
        <taxon>Eukaryota</taxon>
        <taxon>Fungi</taxon>
        <taxon>Dikarya</taxon>
        <taxon>Ascomycota</taxon>
        <taxon>Pezizomycotina</taxon>
        <taxon>Sordariomycetes</taxon>
        <taxon>Sordariomycetidae</taxon>
        <taxon>Sordariales</taxon>
        <taxon>Chaetomiaceae</taxon>
        <taxon>Chaetomidium</taxon>
    </lineage>
</organism>
<dbReference type="Proteomes" id="UP001302745">
    <property type="component" value="Unassembled WGS sequence"/>
</dbReference>
<reference evidence="2" key="2">
    <citation type="submission" date="2023-05" db="EMBL/GenBank/DDBJ databases">
        <authorList>
            <consortium name="Lawrence Berkeley National Laboratory"/>
            <person name="Steindorff A."/>
            <person name="Hensen N."/>
            <person name="Bonometti L."/>
            <person name="Westerberg I."/>
            <person name="Brannstrom I.O."/>
            <person name="Guillou S."/>
            <person name="Cros-Aarteil S."/>
            <person name="Calhoun S."/>
            <person name="Haridas S."/>
            <person name="Kuo A."/>
            <person name="Mondo S."/>
            <person name="Pangilinan J."/>
            <person name="Riley R."/>
            <person name="Labutti K."/>
            <person name="Andreopoulos B."/>
            <person name="Lipzen A."/>
            <person name="Chen C."/>
            <person name="Yanf M."/>
            <person name="Daum C."/>
            <person name="Ng V."/>
            <person name="Clum A."/>
            <person name="Ohm R."/>
            <person name="Martin F."/>
            <person name="Silar P."/>
            <person name="Natvig D."/>
            <person name="Lalanne C."/>
            <person name="Gautier V."/>
            <person name="Ament-Velasquez S.L."/>
            <person name="Kruys A."/>
            <person name="Hutchinson M.I."/>
            <person name="Powell A.J."/>
            <person name="Barry K."/>
            <person name="Miller A.N."/>
            <person name="Grigoriev I.V."/>
            <person name="Debuchy R."/>
            <person name="Gladieux P."/>
            <person name="Thoren M.H."/>
            <person name="Johannesson H."/>
        </authorList>
    </citation>
    <scope>NUCLEOTIDE SEQUENCE</scope>
    <source>
        <strain evidence="2">CBS 538.74</strain>
    </source>
</reference>
<feature type="signal peptide" evidence="1">
    <location>
        <begin position="1"/>
        <end position="19"/>
    </location>
</feature>
<evidence type="ECO:0000256" key="1">
    <source>
        <dbReference type="SAM" id="SignalP"/>
    </source>
</evidence>
<protein>
    <submittedName>
        <fullName evidence="2">Uncharacterized protein</fullName>
    </submittedName>
</protein>
<keyword evidence="1" id="KW-0732">Signal</keyword>
<reference evidence="2" key="1">
    <citation type="journal article" date="2023" name="Mol. Phylogenet. Evol.">
        <title>Genome-scale phylogeny and comparative genomics of the fungal order Sordariales.</title>
        <authorList>
            <person name="Hensen N."/>
            <person name="Bonometti L."/>
            <person name="Westerberg I."/>
            <person name="Brannstrom I.O."/>
            <person name="Guillou S."/>
            <person name="Cros-Aarteil S."/>
            <person name="Calhoun S."/>
            <person name="Haridas S."/>
            <person name="Kuo A."/>
            <person name="Mondo S."/>
            <person name="Pangilinan J."/>
            <person name="Riley R."/>
            <person name="LaButti K."/>
            <person name="Andreopoulos B."/>
            <person name="Lipzen A."/>
            <person name="Chen C."/>
            <person name="Yan M."/>
            <person name="Daum C."/>
            <person name="Ng V."/>
            <person name="Clum A."/>
            <person name="Steindorff A."/>
            <person name="Ohm R.A."/>
            <person name="Martin F."/>
            <person name="Silar P."/>
            <person name="Natvig D.O."/>
            <person name="Lalanne C."/>
            <person name="Gautier V."/>
            <person name="Ament-Velasquez S.L."/>
            <person name="Kruys A."/>
            <person name="Hutchinson M.I."/>
            <person name="Powell A.J."/>
            <person name="Barry K."/>
            <person name="Miller A.N."/>
            <person name="Grigoriev I.V."/>
            <person name="Debuchy R."/>
            <person name="Gladieux P."/>
            <person name="Hiltunen Thoren M."/>
            <person name="Johannesson H."/>
        </authorList>
    </citation>
    <scope>NUCLEOTIDE SEQUENCE</scope>
    <source>
        <strain evidence="2">CBS 538.74</strain>
    </source>
</reference>
<accession>A0AAN6VPJ2</accession>
<dbReference type="EMBL" id="MU856899">
    <property type="protein sequence ID" value="KAK4154932.1"/>
    <property type="molecule type" value="Genomic_DNA"/>
</dbReference>
<evidence type="ECO:0000313" key="2">
    <source>
        <dbReference type="EMBL" id="KAK4154932.1"/>
    </source>
</evidence>
<comment type="caution">
    <text evidence="2">The sequence shown here is derived from an EMBL/GenBank/DDBJ whole genome shotgun (WGS) entry which is preliminary data.</text>
</comment>
<feature type="chain" id="PRO_5043054726" evidence="1">
    <location>
        <begin position="20"/>
        <end position="87"/>
    </location>
</feature>
<dbReference type="AlphaFoldDB" id="A0AAN6VPJ2"/>
<proteinExistence type="predicted"/>